<protein>
    <submittedName>
        <fullName evidence="1">Uncharacterized protein</fullName>
    </submittedName>
</protein>
<dbReference type="Proteomes" id="UP000001747">
    <property type="component" value="Chromosome"/>
</dbReference>
<dbReference type="RefSeq" id="WP_012714048.1">
    <property type="nucleotide sequence ID" value="NC_012589.1"/>
</dbReference>
<dbReference type="HOGENOM" id="CLU_1340785_0_0_2"/>
<name>C3MRN1_SACI2</name>
<accession>C3MRN1</accession>
<dbReference type="EMBL" id="CP001399">
    <property type="protein sequence ID" value="ACP36044.1"/>
    <property type="molecule type" value="Genomic_DNA"/>
</dbReference>
<dbReference type="KEGG" id="sis:LS215_2050"/>
<reference evidence="1 2" key="1">
    <citation type="journal article" date="2009" name="Proc. Natl. Acad. Sci. U.S.A.">
        <title>Biogeography of the Sulfolobus islandicus pan-genome.</title>
        <authorList>
            <person name="Reno M.L."/>
            <person name="Held N.L."/>
            <person name="Fields C.J."/>
            <person name="Burke P.V."/>
            <person name="Whitaker R.J."/>
        </authorList>
    </citation>
    <scope>NUCLEOTIDE SEQUENCE [LARGE SCALE GENOMIC DNA]</scope>
    <source>
        <strain evidence="2">L.S.2.15 / Lassen #1</strain>
    </source>
</reference>
<sequence length="195" mass="23100">MIMAIGYNPLISKLQDIPNYIVYPRFFDDKRALLIERNYKKYLKELWLNKNKIEVALYPDNVNYILPVPGNIAYVVPIHTLSQIEIADKLRENNYKVIVGYASDPKYRDYTIQDFVKASKYEKWYLGISTKRELKEALFYSFNYGDITLMLLGRFPQLKDINYIKRRLKVLLQLISKPQGRQSSILEFFPLNWGV</sequence>
<dbReference type="GeneID" id="7798024"/>
<evidence type="ECO:0000313" key="1">
    <source>
        <dbReference type="EMBL" id="ACP36044.1"/>
    </source>
</evidence>
<proteinExistence type="predicted"/>
<gene>
    <name evidence="1" type="ordered locus">LS215_2050</name>
</gene>
<dbReference type="AlphaFoldDB" id="C3MRN1"/>
<organism evidence="1 2">
    <name type="scientific">Saccharolobus islandicus (strain L.S.2.15 / Lassen #1)</name>
    <name type="common">Sulfolobus islandicus</name>
    <dbReference type="NCBI Taxonomy" id="429572"/>
    <lineage>
        <taxon>Archaea</taxon>
        <taxon>Thermoproteota</taxon>
        <taxon>Thermoprotei</taxon>
        <taxon>Sulfolobales</taxon>
        <taxon>Sulfolobaceae</taxon>
        <taxon>Saccharolobus</taxon>
    </lineage>
</organism>
<evidence type="ECO:0000313" key="2">
    <source>
        <dbReference type="Proteomes" id="UP000001747"/>
    </source>
</evidence>
<dbReference type="OrthoDB" id="43068at2157"/>